<reference evidence="4" key="1">
    <citation type="submission" date="2020-04" db="EMBL/GenBank/DDBJ databases">
        <authorList>
            <person name="Neveu A P."/>
        </authorList>
    </citation>
    <scope>NUCLEOTIDE SEQUENCE</scope>
    <source>
        <tissue evidence="4">Whole embryo</tissue>
    </source>
</reference>
<dbReference type="PIRSF" id="PIRSF037037">
    <property type="entry name" value="Kelch-like_protein_gigaxonin"/>
    <property type="match status" value="1"/>
</dbReference>
<organism evidence="4">
    <name type="scientific">Phallusia mammillata</name>
    <dbReference type="NCBI Taxonomy" id="59560"/>
    <lineage>
        <taxon>Eukaryota</taxon>
        <taxon>Metazoa</taxon>
        <taxon>Chordata</taxon>
        <taxon>Tunicata</taxon>
        <taxon>Ascidiacea</taxon>
        <taxon>Phlebobranchia</taxon>
        <taxon>Ascidiidae</taxon>
        <taxon>Phallusia</taxon>
    </lineage>
</organism>
<dbReference type="EMBL" id="LR786279">
    <property type="protein sequence ID" value="CAB3259722.1"/>
    <property type="molecule type" value="mRNA"/>
</dbReference>
<evidence type="ECO:0000256" key="1">
    <source>
        <dbReference type="ARBA" id="ARBA00022441"/>
    </source>
</evidence>
<dbReference type="Gene3D" id="1.25.40.420">
    <property type="match status" value="1"/>
</dbReference>
<dbReference type="Pfam" id="PF07707">
    <property type="entry name" value="BACK"/>
    <property type="match status" value="1"/>
</dbReference>
<dbReference type="InterPro" id="IPR011705">
    <property type="entry name" value="BACK"/>
</dbReference>
<dbReference type="InterPro" id="IPR000210">
    <property type="entry name" value="BTB/POZ_dom"/>
</dbReference>
<accession>A0A6F9DG15</accession>
<dbReference type="FunFam" id="1.25.40.420:FF:000001">
    <property type="entry name" value="Kelch-like family member 12"/>
    <property type="match status" value="1"/>
</dbReference>
<protein>
    <submittedName>
        <fullName evidence="4">Kelch-like protein 2</fullName>
    </submittedName>
</protein>
<dbReference type="InterPro" id="IPR015915">
    <property type="entry name" value="Kelch-typ_b-propeller"/>
</dbReference>
<keyword evidence="1" id="KW-0880">Kelch repeat</keyword>
<keyword evidence="2" id="KW-0677">Repeat</keyword>
<dbReference type="InterPro" id="IPR017096">
    <property type="entry name" value="BTB-kelch_protein"/>
</dbReference>
<dbReference type="SMART" id="SM00612">
    <property type="entry name" value="Kelch"/>
    <property type="match status" value="6"/>
</dbReference>
<evidence type="ECO:0000313" key="4">
    <source>
        <dbReference type="EMBL" id="CAB3259722.1"/>
    </source>
</evidence>
<evidence type="ECO:0000256" key="2">
    <source>
        <dbReference type="ARBA" id="ARBA00022737"/>
    </source>
</evidence>
<dbReference type="SUPFAM" id="SSF117281">
    <property type="entry name" value="Kelch motif"/>
    <property type="match status" value="1"/>
</dbReference>
<proteinExistence type="evidence at transcript level"/>
<sequence length="655" mass="73289">MATSTTLIKQEKIDDDYDDSVPCANSNVTYARYGTPMTSSPTGVDSTTTLASENQEMVPQLKRMRYDQDSKTFQNGHRNSSDVGPICLPSDYHHYEGNHASNMLASLNAMRMLEQFLDVVLVIDGKEIPCHKVVLCSASKYFADLLFPGDGNRFQQRIHITETSFEIMTQLVEFSYTSRILITGHCIEQLLSAANFFQFTSVCNACESVLKQRLSPATSIAIKRFATRQGCRELAECANNFATEHFVEISASEDFPDLTVKELISLVASPSLNVESEEKVYEAVMTWVRYDVTSRQQHLAKVLEHIRLPLVRPEYLLDVVQTDLLIKENKECEKFLDEARRFQLLVDQRPLMQSCRTQPRLTYNRQRSEVLVVVGGLNKDKMPVADCVYFNFPESCTKNLAPLQLNQTAYSVATVNNNIFVTGGAFHSPYKEVWIYIPSLNTWQQVAPMLEGRYLHASAGLDTCLYVVGGHNGSARLRSVEKYNPDSNTWKCVEPMLKDLSSPCVVACDNMIFVIGGAKGPSPTDIVCDVQFYNPKCNTWRLAAPLPQPERGAVAANLNGTIYVMGQQRSVTAYNRQSNVWMSLRNSHGGHLHGAATVHKGKLYVAGGLHGNSFINGTVEVYDQLNDTWQVVSTLHVPVYAQGFVSIFKDTVTRS</sequence>
<dbReference type="PROSITE" id="PS50097">
    <property type="entry name" value="BTB"/>
    <property type="match status" value="1"/>
</dbReference>
<evidence type="ECO:0000259" key="3">
    <source>
        <dbReference type="PROSITE" id="PS50097"/>
    </source>
</evidence>
<gene>
    <name evidence="4" type="primary">Klhl2-004</name>
</gene>
<dbReference type="Pfam" id="PF00651">
    <property type="entry name" value="BTB"/>
    <property type="match status" value="1"/>
</dbReference>
<dbReference type="Gene3D" id="3.30.710.10">
    <property type="entry name" value="Potassium Channel Kv1.1, Chain A"/>
    <property type="match status" value="1"/>
</dbReference>
<feature type="domain" description="BTB" evidence="3">
    <location>
        <begin position="117"/>
        <end position="184"/>
    </location>
</feature>
<dbReference type="Pfam" id="PF24681">
    <property type="entry name" value="Kelch_KLHDC2_KLHL20_DRC7"/>
    <property type="match status" value="1"/>
</dbReference>
<dbReference type="Gene3D" id="2.120.10.80">
    <property type="entry name" value="Kelch-type beta propeller"/>
    <property type="match status" value="1"/>
</dbReference>
<name>A0A6F9DG15_9ASCI</name>
<dbReference type="PANTHER" id="PTHR45632:SF5">
    <property type="entry name" value="KELCH-LIKE PROTEIN 22"/>
    <property type="match status" value="1"/>
</dbReference>
<dbReference type="AlphaFoldDB" id="A0A6F9DG15"/>
<dbReference type="InterPro" id="IPR011333">
    <property type="entry name" value="SKP1/BTB/POZ_sf"/>
</dbReference>
<dbReference type="PANTHER" id="PTHR45632">
    <property type="entry name" value="LD33804P"/>
    <property type="match status" value="1"/>
</dbReference>
<dbReference type="SMART" id="SM00225">
    <property type="entry name" value="BTB"/>
    <property type="match status" value="1"/>
</dbReference>
<dbReference type="InterPro" id="IPR006652">
    <property type="entry name" value="Kelch_1"/>
</dbReference>
<dbReference type="SUPFAM" id="SSF54695">
    <property type="entry name" value="POZ domain"/>
    <property type="match status" value="1"/>
</dbReference>
<dbReference type="SMART" id="SM00875">
    <property type="entry name" value="BACK"/>
    <property type="match status" value="1"/>
</dbReference>
<dbReference type="Pfam" id="PF01344">
    <property type="entry name" value="Kelch_1"/>
    <property type="match status" value="1"/>
</dbReference>